<dbReference type="AlphaFoldDB" id="A0A495VT50"/>
<gene>
    <name evidence="2" type="ORF">C8E97_1092</name>
</gene>
<feature type="region of interest" description="Disordered" evidence="1">
    <location>
        <begin position="417"/>
        <end position="437"/>
    </location>
</feature>
<reference evidence="2 3" key="1">
    <citation type="submission" date="2018-10" db="EMBL/GenBank/DDBJ databases">
        <title>Sequencing the genomes of 1000 actinobacteria strains.</title>
        <authorList>
            <person name="Klenk H.-P."/>
        </authorList>
    </citation>
    <scope>NUCLEOTIDE SEQUENCE [LARGE SCALE GENOMIC DNA]</scope>
    <source>
        <strain evidence="2 3">DSM 43800</strain>
    </source>
</reference>
<evidence type="ECO:0000313" key="3">
    <source>
        <dbReference type="Proteomes" id="UP000282084"/>
    </source>
</evidence>
<protein>
    <recommendedName>
        <fullName evidence="4">DUF885 domain-containing protein</fullName>
    </recommendedName>
</protein>
<dbReference type="RefSeq" id="WP_246018690.1">
    <property type="nucleotide sequence ID" value="NZ_RBXO01000001.1"/>
</dbReference>
<evidence type="ECO:0008006" key="4">
    <source>
        <dbReference type="Google" id="ProtNLM"/>
    </source>
</evidence>
<dbReference type="EMBL" id="RBXO01000001">
    <property type="protein sequence ID" value="RKT52571.1"/>
    <property type="molecule type" value="Genomic_DNA"/>
</dbReference>
<dbReference type="Proteomes" id="UP000282084">
    <property type="component" value="Unassembled WGS sequence"/>
</dbReference>
<comment type="caution">
    <text evidence="2">The sequence shown here is derived from an EMBL/GenBank/DDBJ whole genome shotgun (WGS) entry which is preliminary data.</text>
</comment>
<evidence type="ECO:0000313" key="2">
    <source>
        <dbReference type="EMBL" id="RKT52571.1"/>
    </source>
</evidence>
<keyword evidence="3" id="KW-1185">Reference proteome</keyword>
<organism evidence="2 3">
    <name type="scientific">Saccharothrix australiensis</name>
    <dbReference type="NCBI Taxonomy" id="2072"/>
    <lineage>
        <taxon>Bacteria</taxon>
        <taxon>Bacillati</taxon>
        <taxon>Actinomycetota</taxon>
        <taxon>Actinomycetes</taxon>
        <taxon>Pseudonocardiales</taxon>
        <taxon>Pseudonocardiaceae</taxon>
        <taxon>Saccharothrix</taxon>
    </lineage>
</organism>
<sequence length="437" mass="49037">MVNRWTISYPLQFVDGDRIVREYQLLGLRLGKLAPGLVDSFTGDPALRRQVDDEPRPHPVALAERAALLRRELVGAETLAEPRRRFLDAHLTALGCTARKLAGVRVAFVDEVRAYFQVDIRPGNPDAYRRAHARLDEVLPGRGSPAERLADHRARDAVPPRKLEAAVHALSRALRDEVRRHFALPAHEAVEYEVVGDRPWSGFNHYLGGFRSRVAINADLGHRLSNLPHLVAHEAYPGHHTEHCRKEAGLVGERGHAEQSIFLINTPQCLMAEGAAELGLHAAVGPGWGRWTESVLREEGLRLDGDQAERVEEAAAGLLTVRQDAALMLHDRRASEDDVVAFLRRWLLVPERRARQMVRFLADPLWRAYTTTYVEGARLVRAWLDLRPPSGTLAERYLRLLDEPMVPEALAEDLRAGVPRLPRGAGRHPPPDPAHRR</sequence>
<accession>A0A495VT50</accession>
<evidence type="ECO:0000256" key="1">
    <source>
        <dbReference type="SAM" id="MobiDB-lite"/>
    </source>
</evidence>
<proteinExistence type="predicted"/>
<name>A0A495VT50_9PSEU</name>